<feature type="domain" description="HAT C-terminal dimerisation" evidence="1">
    <location>
        <begin position="118"/>
        <end position="175"/>
    </location>
</feature>
<protein>
    <recommendedName>
        <fullName evidence="1">HAT C-terminal dimerisation domain-containing protein</fullName>
    </recommendedName>
</protein>
<comment type="caution">
    <text evidence="2">The sequence shown here is derived from an EMBL/GenBank/DDBJ whole genome shotgun (WGS) entry which is preliminary data.</text>
</comment>
<proteinExistence type="predicted"/>
<gene>
    <name evidence="2" type="ORF">AXG93_939s1090</name>
</gene>
<dbReference type="AlphaFoldDB" id="A0A176VMP4"/>
<dbReference type="GO" id="GO:0046983">
    <property type="term" value="F:protein dimerization activity"/>
    <property type="evidence" value="ECO:0007669"/>
    <property type="project" value="InterPro"/>
</dbReference>
<organism evidence="2 3">
    <name type="scientific">Marchantia polymorpha subsp. ruderalis</name>
    <dbReference type="NCBI Taxonomy" id="1480154"/>
    <lineage>
        <taxon>Eukaryota</taxon>
        <taxon>Viridiplantae</taxon>
        <taxon>Streptophyta</taxon>
        <taxon>Embryophyta</taxon>
        <taxon>Marchantiophyta</taxon>
        <taxon>Marchantiopsida</taxon>
        <taxon>Marchantiidae</taxon>
        <taxon>Marchantiales</taxon>
        <taxon>Marchantiaceae</taxon>
        <taxon>Marchantia</taxon>
    </lineage>
</organism>
<evidence type="ECO:0000313" key="2">
    <source>
        <dbReference type="EMBL" id="OAE21602.1"/>
    </source>
</evidence>
<name>A0A176VMP4_MARPO</name>
<dbReference type="EMBL" id="LVLJ01003379">
    <property type="protein sequence ID" value="OAE21602.1"/>
    <property type="molecule type" value="Genomic_DNA"/>
</dbReference>
<dbReference type="PANTHER" id="PTHR23272">
    <property type="entry name" value="BED FINGER-RELATED"/>
    <property type="match status" value="1"/>
</dbReference>
<keyword evidence="3" id="KW-1185">Reference proteome</keyword>
<dbReference type="SUPFAM" id="SSF53098">
    <property type="entry name" value="Ribonuclease H-like"/>
    <property type="match status" value="1"/>
</dbReference>
<evidence type="ECO:0000259" key="1">
    <source>
        <dbReference type="Pfam" id="PF05699"/>
    </source>
</evidence>
<evidence type="ECO:0000313" key="3">
    <source>
        <dbReference type="Proteomes" id="UP000077202"/>
    </source>
</evidence>
<reference evidence="2" key="1">
    <citation type="submission" date="2016-03" db="EMBL/GenBank/DDBJ databases">
        <title>Mechanisms controlling the formation of the plant cell surface in tip-growing cells are functionally conserved among land plants.</title>
        <authorList>
            <person name="Honkanen S."/>
            <person name="Jones V.A."/>
            <person name="Morieri G."/>
            <person name="Champion C."/>
            <person name="Hetherington A.J."/>
            <person name="Kelly S."/>
            <person name="Saint-Marcoux D."/>
            <person name="Proust H."/>
            <person name="Prescott H."/>
            <person name="Dolan L."/>
        </authorList>
    </citation>
    <scope>NUCLEOTIDE SEQUENCE [LARGE SCALE GENOMIC DNA]</scope>
    <source>
        <tissue evidence="2">Whole gametophyte</tissue>
    </source>
</reference>
<sequence>MQDFCDFLKPFKDATALMSASEYPTLGMVIPVMHILLQHIHRAIVANEGFRSRHAMRFATAVEEKLKDYEALVKRSEVMIAAALDPRVKGVLVNVGVNVEEVMTLITNDYEAEYQQAYEAKRQAMYPRIQLMARDYLALTATSVPSECAFSRAGTTINKRRARLGDDAVQAICELQSLLAFNAKSRRRD</sequence>
<dbReference type="InterPro" id="IPR012337">
    <property type="entry name" value="RNaseH-like_sf"/>
</dbReference>
<dbReference type="Proteomes" id="UP000077202">
    <property type="component" value="Unassembled WGS sequence"/>
</dbReference>
<dbReference type="Pfam" id="PF05699">
    <property type="entry name" value="Dimer_Tnp_hAT"/>
    <property type="match status" value="1"/>
</dbReference>
<accession>A0A176VMP4</accession>
<dbReference type="InterPro" id="IPR008906">
    <property type="entry name" value="HATC_C_dom"/>
</dbReference>
<dbReference type="PANTHER" id="PTHR23272:SF161">
    <property type="entry name" value="ZINC FINGER BED DOMAIN-CONTAINING PROTEIN RICESLEEPER 1-LIKE"/>
    <property type="match status" value="1"/>
</dbReference>